<dbReference type="EMBL" id="KB870806">
    <property type="protein sequence ID" value="EOA35402.1"/>
    <property type="molecule type" value="Genomic_DNA"/>
</dbReference>
<dbReference type="PANTHER" id="PTHR10366">
    <property type="entry name" value="NAD DEPENDENT EPIMERASE/DEHYDRATASE"/>
    <property type="match status" value="1"/>
</dbReference>
<accession>R0GHQ6</accession>
<dbReference type="Pfam" id="PF01370">
    <property type="entry name" value="Epimerase"/>
    <property type="match status" value="1"/>
</dbReference>
<dbReference type="CDD" id="cd08958">
    <property type="entry name" value="FR_SDR_e"/>
    <property type="match status" value="1"/>
</dbReference>
<dbReference type="InterPro" id="IPR050425">
    <property type="entry name" value="NAD(P)_dehydrat-like"/>
</dbReference>
<evidence type="ECO:0000259" key="3">
    <source>
        <dbReference type="Pfam" id="PF01370"/>
    </source>
</evidence>
<organism evidence="4 5">
    <name type="scientific">Capsella rubella</name>
    <dbReference type="NCBI Taxonomy" id="81985"/>
    <lineage>
        <taxon>Eukaryota</taxon>
        <taxon>Viridiplantae</taxon>
        <taxon>Streptophyta</taxon>
        <taxon>Embryophyta</taxon>
        <taxon>Tracheophyta</taxon>
        <taxon>Spermatophyta</taxon>
        <taxon>Magnoliopsida</taxon>
        <taxon>eudicotyledons</taxon>
        <taxon>Gunneridae</taxon>
        <taxon>Pentapetalae</taxon>
        <taxon>rosids</taxon>
        <taxon>malvids</taxon>
        <taxon>Brassicales</taxon>
        <taxon>Brassicaceae</taxon>
        <taxon>Camelineae</taxon>
        <taxon>Capsella</taxon>
    </lineage>
</organism>
<dbReference type="FunFam" id="3.40.50.720:FF:000219">
    <property type="entry name" value="Cinnamoyl-CoA reductase 1"/>
    <property type="match status" value="1"/>
</dbReference>
<keyword evidence="2" id="KW-0560">Oxidoreductase</keyword>
<keyword evidence="1" id="KW-0521">NADP</keyword>
<protein>
    <recommendedName>
        <fullName evidence="3">NAD-dependent epimerase/dehydratase domain-containing protein</fullName>
    </recommendedName>
</protein>
<gene>
    <name evidence="4" type="ORF">CARUB_v10020605mg</name>
</gene>
<sequence>RIKLLKRTTATMAEKQKVCVTGAGGFIASWLIKFLLSRGYTVHGTVRDPCDEKNDHLKKLDNAPKNLKLFKADLFDYEGLSLAIAGCSGVFHIASPVPFEGIPLTEEEVIKPALSGTNNVLEACTEAKVKKVVLVSSIAAVVYNPRWPQDAAKDEGCWSDIQYLYSLEGYWPYYYLAKTLTEREALEWSKRNLADVVTLCPSVTIGPRLQSRLNSSSLGLLRFIKGGIKSLLSDQLYLVDVRDVADALLLVYENPKAKERYICNSHSLYTDSLMEKLKNMYPKRNFPESFTERTEKEVKEVRLLSSEKLQNLGWKFRALEETIEDSVVSFEEAGDLPKP</sequence>
<feature type="domain" description="NAD-dependent epimerase/dehydratase" evidence="3">
    <location>
        <begin position="18"/>
        <end position="259"/>
    </location>
</feature>
<name>R0GHQ6_9BRAS</name>
<proteinExistence type="predicted"/>
<keyword evidence="5" id="KW-1185">Reference proteome</keyword>
<dbReference type="AlphaFoldDB" id="R0GHQ6"/>
<dbReference type="SUPFAM" id="SSF51735">
    <property type="entry name" value="NAD(P)-binding Rossmann-fold domains"/>
    <property type="match status" value="1"/>
</dbReference>
<dbReference type="InterPro" id="IPR001509">
    <property type="entry name" value="Epimerase_deHydtase"/>
</dbReference>
<dbReference type="Gene3D" id="3.40.50.720">
    <property type="entry name" value="NAD(P)-binding Rossmann-like Domain"/>
    <property type="match status" value="1"/>
</dbReference>
<evidence type="ECO:0000256" key="2">
    <source>
        <dbReference type="ARBA" id="ARBA00023002"/>
    </source>
</evidence>
<dbReference type="OrthoDB" id="2735536at2759"/>
<dbReference type="KEGG" id="crb:17895412"/>
<feature type="non-terminal residue" evidence="4">
    <location>
        <position position="1"/>
    </location>
</feature>
<dbReference type="GO" id="GO:0016616">
    <property type="term" value="F:oxidoreductase activity, acting on the CH-OH group of donors, NAD or NADP as acceptor"/>
    <property type="evidence" value="ECO:0007669"/>
    <property type="project" value="TreeGrafter"/>
</dbReference>
<evidence type="ECO:0000313" key="4">
    <source>
        <dbReference type="EMBL" id="EOA35402.1"/>
    </source>
</evidence>
<reference evidence="5" key="1">
    <citation type="journal article" date="2013" name="Nat. Genet.">
        <title>The Capsella rubella genome and the genomic consequences of rapid mating system evolution.</title>
        <authorList>
            <person name="Slotte T."/>
            <person name="Hazzouri K.M."/>
            <person name="Agren J.A."/>
            <person name="Koenig D."/>
            <person name="Maumus F."/>
            <person name="Guo Y.L."/>
            <person name="Steige K."/>
            <person name="Platts A.E."/>
            <person name="Escobar J.S."/>
            <person name="Newman L.K."/>
            <person name="Wang W."/>
            <person name="Mandakova T."/>
            <person name="Vello E."/>
            <person name="Smith L.M."/>
            <person name="Henz S.R."/>
            <person name="Steffen J."/>
            <person name="Takuno S."/>
            <person name="Brandvain Y."/>
            <person name="Coop G."/>
            <person name="Andolfatto P."/>
            <person name="Hu T.T."/>
            <person name="Blanchette M."/>
            <person name="Clark R.M."/>
            <person name="Quesneville H."/>
            <person name="Nordborg M."/>
            <person name="Gaut B.S."/>
            <person name="Lysak M.A."/>
            <person name="Jenkins J."/>
            <person name="Grimwood J."/>
            <person name="Chapman J."/>
            <person name="Prochnik S."/>
            <person name="Shu S."/>
            <person name="Rokhsar D."/>
            <person name="Schmutz J."/>
            <person name="Weigel D."/>
            <person name="Wright S.I."/>
        </authorList>
    </citation>
    <scope>NUCLEOTIDE SEQUENCE [LARGE SCALE GENOMIC DNA]</scope>
    <source>
        <strain evidence="5">cv. Monte Gargano</strain>
    </source>
</reference>
<evidence type="ECO:0000256" key="1">
    <source>
        <dbReference type="ARBA" id="ARBA00022857"/>
    </source>
</evidence>
<dbReference type="Proteomes" id="UP000029121">
    <property type="component" value="Unassembled WGS sequence"/>
</dbReference>
<evidence type="ECO:0000313" key="5">
    <source>
        <dbReference type="Proteomes" id="UP000029121"/>
    </source>
</evidence>
<dbReference type="PANTHER" id="PTHR10366:SF777">
    <property type="entry name" value="NAD(P)-BINDING ROSSMANN-FOLD SUPERFAMILY PROTEIN"/>
    <property type="match status" value="1"/>
</dbReference>
<dbReference type="STRING" id="81985.R0GHQ6"/>
<dbReference type="eggNOG" id="KOG1502">
    <property type="taxonomic scope" value="Eukaryota"/>
</dbReference>
<dbReference type="InterPro" id="IPR036291">
    <property type="entry name" value="NAD(P)-bd_dom_sf"/>
</dbReference>